<evidence type="ECO:0000256" key="2">
    <source>
        <dbReference type="ARBA" id="ARBA00022771"/>
    </source>
</evidence>
<evidence type="ECO:0000313" key="7">
    <source>
        <dbReference type="Proteomes" id="UP001219525"/>
    </source>
</evidence>
<evidence type="ECO:0000256" key="4">
    <source>
        <dbReference type="PROSITE-ProRule" id="PRU00134"/>
    </source>
</evidence>
<keyword evidence="3" id="KW-0862">Zinc</keyword>
<sequence length="565" mass="64491">MYAANGRRASSGRYQQDMERLNKLKKLDPTLKNKANSILTADSAEAVQMLSDFLEHDERAYLANEKAPLSPIHIPLIFHALDESRIPGQGSNVPQNVKLHRLAMSWCALQDLAVVDVSRTESGSVVAELWKSAHKWIHYWYHAPPQPVDFTRLVVFAMIIARFGSHKDLYPIVYLTTTYPTTNCWRIITMAWPHIYSENYMFRQRVAHCFQEIFASGDICKPYDEQEVTAMIRGAGREREFAELMAGDLEIVGGEAMANQCKPLRWLASATFISRVLMSVSRTSKLVEYLIRRGVFQIIHEQVRFIATEHALSDRALTICTLVAKHPDMSAHMHLALRQGYLHIPLMLLTLNPYAAVVSYGRLLLGPLLFASATRFKVAKALVRISTEVGTLAITAAPALQGMRHTMAHFEVLRLHRAGIYVDYRRRRREELRMCADSECCAIGAKDTFKRCTGCLSRYYCSQTCQANDWTKRHRALCFILLAERTDEQTDTNASGNPPRERNFMRKLLDFDFNRLREHVWERQRSFMREKPGELFVTNYDFTSGLADVSVVDAASYRSGLSTSH</sequence>
<comment type="caution">
    <text evidence="6">The sequence shown here is derived from an EMBL/GenBank/DDBJ whole genome shotgun (WGS) entry which is preliminary data.</text>
</comment>
<gene>
    <name evidence="6" type="ORF">GGX14DRAFT_389359</name>
</gene>
<evidence type="ECO:0000256" key="3">
    <source>
        <dbReference type="ARBA" id="ARBA00022833"/>
    </source>
</evidence>
<dbReference type="AlphaFoldDB" id="A0AAD6YH33"/>
<dbReference type="GO" id="GO:0008270">
    <property type="term" value="F:zinc ion binding"/>
    <property type="evidence" value="ECO:0007669"/>
    <property type="project" value="UniProtKB-KW"/>
</dbReference>
<dbReference type="Gene3D" id="6.10.140.2220">
    <property type="match status" value="1"/>
</dbReference>
<dbReference type="InterPro" id="IPR002893">
    <property type="entry name" value="Znf_MYND"/>
</dbReference>
<evidence type="ECO:0000313" key="6">
    <source>
        <dbReference type="EMBL" id="KAJ7219940.1"/>
    </source>
</evidence>
<dbReference type="SUPFAM" id="SSF144232">
    <property type="entry name" value="HIT/MYND zinc finger-like"/>
    <property type="match status" value="1"/>
</dbReference>
<protein>
    <recommendedName>
        <fullName evidence="5">MYND-type domain-containing protein</fullName>
    </recommendedName>
</protein>
<keyword evidence="1" id="KW-0479">Metal-binding</keyword>
<keyword evidence="7" id="KW-1185">Reference proteome</keyword>
<dbReference type="Proteomes" id="UP001219525">
    <property type="component" value="Unassembled WGS sequence"/>
</dbReference>
<feature type="domain" description="MYND-type" evidence="5">
    <location>
        <begin position="440"/>
        <end position="478"/>
    </location>
</feature>
<reference evidence="6" key="1">
    <citation type="submission" date="2023-03" db="EMBL/GenBank/DDBJ databases">
        <title>Massive genome expansion in bonnet fungi (Mycena s.s.) driven by repeated elements and novel gene families across ecological guilds.</title>
        <authorList>
            <consortium name="Lawrence Berkeley National Laboratory"/>
            <person name="Harder C.B."/>
            <person name="Miyauchi S."/>
            <person name="Viragh M."/>
            <person name="Kuo A."/>
            <person name="Thoen E."/>
            <person name="Andreopoulos B."/>
            <person name="Lu D."/>
            <person name="Skrede I."/>
            <person name="Drula E."/>
            <person name="Henrissat B."/>
            <person name="Morin E."/>
            <person name="Kohler A."/>
            <person name="Barry K."/>
            <person name="LaButti K."/>
            <person name="Morin E."/>
            <person name="Salamov A."/>
            <person name="Lipzen A."/>
            <person name="Mereny Z."/>
            <person name="Hegedus B."/>
            <person name="Baldrian P."/>
            <person name="Stursova M."/>
            <person name="Weitz H."/>
            <person name="Taylor A."/>
            <person name="Grigoriev I.V."/>
            <person name="Nagy L.G."/>
            <person name="Martin F."/>
            <person name="Kauserud H."/>
        </authorList>
    </citation>
    <scope>NUCLEOTIDE SEQUENCE</scope>
    <source>
        <strain evidence="6">9144</strain>
    </source>
</reference>
<accession>A0AAD6YH33</accession>
<keyword evidence="2 4" id="KW-0863">Zinc-finger</keyword>
<dbReference type="EMBL" id="JARJCW010000010">
    <property type="protein sequence ID" value="KAJ7219940.1"/>
    <property type="molecule type" value="Genomic_DNA"/>
</dbReference>
<evidence type="ECO:0000256" key="1">
    <source>
        <dbReference type="ARBA" id="ARBA00022723"/>
    </source>
</evidence>
<name>A0AAD6YH33_9AGAR</name>
<organism evidence="6 7">
    <name type="scientific">Mycena pura</name>
    <dbReference type="NCBI Taxonomy" id="153505"/>
    <lineage>
        <taxon>Eukaryota</taxon>
        <taxon>Fungi</taxon>
        <taxon>Dikarya</taxon>
        <taxon>Basidiomycota</taxon>
        <taxon>Agaricomycotina</taxon>
        <taxon>Agaricomycetes</taxon>
        <taxon>Agaricomycetidae</taxon>
        <taxon>Agaricales</taxon>
        <taxon>Marasmiineae</taxon>
        <taxon>Mycenaceae</taxon>
        <taxon>Mycena</taxon>
    </lineage>
</organism>
<dbReference type="PROSITE" id="PS50865">
    <property type="entry name" value="ZF_MYND_2"/>
    <property type="match status" value="1"/>
</dbReference>
<evidence type="ECO:0000259" key="5">
    <source>
        <dbReference type="PROSITE" id="PS50865"/>
    </source>
</evidence>
<dbReference type="Pfam" id="PF01753">
    <property type="entry name" value="zf-MYND"/>
    <property type="match status" value="1"/>
</dbReference>
<proteinExistence type="predicted"/>